<proteinExistence type="predicted"/>
<dbReference type="InterPro" id="IPR003777">
    <property type="entry name" value="XdhC_CoxI"/>
</dbReference>
<dbReference type="Pfam" id="PF02625">
    <property type="entry name" value="XdhC_CoxI"/>
    <property type="match status" value="1"/>
</dbReference>
<dbReference type="Gene3D" id="3.40.50.720">
    <property type="entry name" value="NAD(P)-binding Rossmann-like Domain"/>
    <property type="match status" value="1"/>
</dbReference>
<feature type="region of interest" description="Disordered" evidence="1">
    <location>
        <begin position="355"/>
        <end position="377"/>
    </location>
</feature>
<comment type="caution">
    <text evidence="4">The sequence shown here is derived from an EMBL/GenBank/DDBJ whole genome shotgun (WGS) entry which is preliminary data.</text>
</comment>
<dbReference type="OrthoDB" id="9815497at2"/>
<gene>
    <name evidence="4" type="primary">pucA</name>
    <name evidence="4" type="ORF">RS81_00558</name>
</gene>
<organism evidence="4 5">
    <name type="scientific">Microbacterium terrae</name>
    <dbReference type="NCBI Taxonomy" id="69369"/>
    <lineage>
        <taxon>Bacteria</taxon>
        <taxon>Bacillati</taxon>
        <taxon>Actinomycetota</taxon>
        <taxon>Actinomycetes</taxon>
        <taxon>Micrococcales</taxon>
        <taxon>Microbacteriaceae</taxon>
        <taxon>Microbacterium</taxon>
    </lineage>
</organism>
<dbReference type="STRING" id="92835.RS81_00558"/>
<evidence type="ECO:0000313" key="4">
    <source>
        <dbReference type="EMBL" id="KJL44228.1"/>
    </source>
</evidence>
<dbReference type="Proteomes" id="UP000033956">
    <property type="component" value="Unassembled WGS sequence"/>
</dbReference>
<dbReference type="AlphaFoldDB" id="A0A0M2HHH5"/>
<dbReference type="InterPro" id="IPR027051">
    <property type="entry name" value="XdhC_Rossmann_dom"/>
</dbReference>
<evidence type="ECO:0000313" key="5">
    <source>
        <dbReference type="Proteomes" id="UP000033956"/>
    </source>
</evidence>
<dbReference type="EC" id="1.17.1.4" evidence="4"/>
<dbReference type="Pfam" id="PF13478">
    <property type="entry name" value="XdhC_C"/>
    <property type="match status" value="1"/>
</dbReference>
<keyword evidence="4" id="KW-0560">Oxidoreductase</keyword>
<evidence type="ECO:0000259" key="3">
    <source>
        <dbReference type="Pfam" id="PF13478"/>
    </source>
</evidence>
<dbReference type="EMBL" id="JYIZ01000032">
    <property type="protein sequence ID" value="KJL44228.1"/>
    <property type="molecule type" value="Genomic_DNA"/>
</dbReference>
<keyword evidence="5" id="KW-1185">Reference proteome</keyword>
<sequence>MLELARDLLPLLRSGVAVAAVTVTHVARSAPRGVGATMAVTGEGRVLGSISGGCVESDAIALAHLAIGTGVAQHGRFGFSDETAHAAGLACGGTVEVLAYPVRGDAVTITALEAAAAARPLPVAVVATGPEAGRTVSADDARARLTDAAAWPFDEAVRHHESKMLHSAYIAETPPAEATDVADLLLLGAPGAPRLIILGAGEHAAALCRVGAAAGFSVTVCDPWHTLVTADRFPDAETLETAIPADHLASLDHALLDARTAVCVLTHDERLDVPALAAALRLPVGFVGAMGARSTVAHRLELLRQAGVAEVDLARIHSPLGLDLGGSSPDETAVSVLAEIIASRHGGSGRPLGELAGPIHSSRADACTASPTTTGTA</sequence>
<accession>A0A0M2HHH5</accession>
<feature type="domain" description="XdhC Rossmann" evidence="3">
    <location>
        <begin position="195"/>
        <end position="340"/>
    </location>
</feature>
<dbReference type="RefSeq" id="WP_045274563.1">
    <property type="nucleotide sequence ID" value="NZ_BAAAUP010000003.1"/>
</dbReference>
<evidence type="ECO:0000256" key="1">
    <source>
        <dbReference type="SAM" id="MobiDB-lite"/>
    </source>
</evidence>
<feature type="domain" description="XdhC- CoxI" evidence="2">
    <location>
        <begin position="12"/>
        <end position="76"/>
    </location>
</feature>
<dbReference type="PANTHER" id="PTHR30388:SF4">
    <property type="entry name" value="MOLYBDENUM COFACTOR INSERTION CHAPERONE PAOD"/>
    <property type="match status" value="1"/>
</dbReference>
<evidence type="ECO:0000259" key="2">
    <source>
        <dbReference type="Pfam" id="PF02625"/>
    </source>
</evidence>
<dbReference type="PATRIC" id="fig|92835.4.peg.574"/>
<dbReference type="PANTHER" id="PTHR30388">
    <property type="entry name" value="ALDEHYDE OXIDOREDUCTASE MOLYBDENUM COFACTOR ASSEMBLY PROTEIN"/>
    <property type="match status" value="1"/>
</dbReference>
<dbReference type="InterPro" id="IPR052698">
    <property type="entry name" value="MoCofactor_Util/Proc"/>
</dbReference>
<protein>
    <submittedName>
        <fullName evidence="4">Xanthine dehydrogenase subunit A</fullName>
        <ecNumber evidence="4">1.17.1.4</ecNumber>
    </submittedName>
</protein>
<name>A0A0M2HHH5_9MICO</name>
<reference evidence="4 5" key="1">
    <citation type="submission" date="2015-02" db="EMBL/GenBank/DDBJ databases">
        <title>Draft genome sequences of ten Microbacterium spp. with emphasis on heavy metal contaminated environments.</title>
        <authorList>
            <person name="Corretto E."/>
        </authorList>
    </citation>
    <scope>NUCLEOTIDE SEQUENCE [LARGE SCALE GENOMIC DNA]</scope>
    <source>
        <strain evidence="4 5">DSM 12510</strain>
    </source>
</reference>
<dbReference type="GO" id="GO:0004854">
    <property type="term" value="F:xanthine dehydrogenase activity"/>
    <property type="evidence" value="ECO:0007669"/>
    <property type="project" value="UniProtKB-EC"/>
</dbReference>